<feature type="compositionally biased region" description="Basic and acidic residues" evidence="1">
    <location>
        <begin position="1"/>
        <end position="16"/>
    </location>
</feature>
<sequence>MQFTIEEERAAHDREIALNSDENQHTTSRGWPCSEASQDGTELVDWGFVSRSSKSSAASRTVCSTVAGPSGQYALRQEFALEGLPQSHVECSACRDALPRHASVRLACSDIYCRPCLKKIILQAARDETRYPPKCHGQPIDLSIIESDLSPD</sequence>
<protein>
    <recommendedName>
        <fullName evidence="4">RING-type domain-containing protein</fullName>
    </recommendedName>
</protein>
<dbReference type="Proteomes" id="UP000694050">
    <property type="component" value="Unassembled WGS sequence"/>
</dbReference>
<proteinExistence type="predicted"/>
<evidence type="ECO:0000313" key="2">
    <source>
        <dbReference type="EMBL" id="KAG7411906.1"/>
    </source>
</evidence>
<dbReference type="AlphaFoldDB" id="A0A8J5U6A9"/>
<gene>
    <name evidence="2" type="ORF">Forpe1208_v009605</name>
</gene>
<evidence type="ECO:0000313" key="3">
    <source>
        <dbReference type="Proteomes" id="UP000694050"/>
    </source>
</evidence>
<organism evidence="2 3">
    <name type="scientific">Fusarium oxysporum f. sp. rapae</name>
    <dbReference type="NCBI Taxonomy" id="485398"/>
    <lineage>
        <taxon>Eukaryota</taxon>
        <taxon>Fungi</taxon>
        <taxon>Dikarya</taxon>
        <taxon>Ascomycota</taxon>
        <taxon>Pezizomycotina</taxon>
        <taxon>Sordariomycetes</taxon>
        <taxon>Hypocreomycetidae</taxon>
        <taxon>Hypocreales</taxon>
        <taxon>Nectriaceae</taxon>
        <taxon>Fusarium</taxon>
        <taxon>Fusarium oxysporum species complex</taxon>
    </lineage>
</organism>
<dbReference type="EMBL" id="JAELUQ010000006">
    <property type="protein sequence ID" value="KAG7411906.1"/>
    <property type="molecule type" value="Genomic_DNA"/>
</dbReference>
<feature type="compositionally biased region" description="Polar residues" evidence="1">
    <location>
        <begin position="25"/>
        <end position="38"/>
    </location>
</feature>
<name>A0A8J5U6A9_FUSOX</name>
<evidence type="ECO:0000256" key="1">
    <source>
        <dbReference type="SAM" id="MobiDB-lite"/>
    </source>
</evidence>
<feature type="region of interest" description="Disordered" evidence="1">
    <location>
        <begin position="1"/>
        <end position="38"/>
    </location>
</feature>
<reference evidence="2" key="1">
    <citation type="submission" date="2021-04" db="EMBL/GenBank/DDBJ databases">
        <title>First draft genome resource for Brassicaceae pathogens Fusarium oxysporum f. sp. raphani and Fusarium oxysporum f. sp. rapae.</title>
        <authorList>
            <person name="Asai S."/>
        </authorList>
    </citation>
    <scope>NUCLEOTIDE SEQUENCE</scope>
    <source>
        <strain evidence="2">Tf1208</strain>
    </source>
</reference>
<evidence type="ECO:0008006" key="4">
    <source>
        <dbReference type="Google" id="ProtNLM"/>
    </source>
</evidence>
<comment type="caution">
    <text evidence="2">The sequence shown here is derived from an EMBL/GenBank/DDBJ whole genome shotgun (WGS) entry which is preliminary data.</text>
</comment>
<accession>A0A8J5U6A9</accession>